<keyword evidence="1" id="KW-0472">Membrane</keyword>
<dbReference type="GeneID" id="301303285"/>
<feature type="transmembrane region" description="Helical" evidence="1">
    <location>
        <begin position="12"/>
        <end position="36"/>
    </location>
</feature>
<dbReference type="PATRIC" id="fig|47853.6.peg.804"/>
<gene>
    <name evidence="2" type="ORF">TK50_03755</name>
</gene>
<comment type="caution">
    <text evidence="2">The sequence shown here is derived from an EMBL/GenBank/DDBJ whole genome shotgun (WGS) entry which is preliminary data.</text>
</comment>
<name>A0A0D0X1F1_9ACTN</name>
<keyword evidence="1" id="KW-1133">Transmembrane helix</keyword>
<dbReference type="EMBL" id="JXSX01000001">
    <property type="protein sequence ID" value="KIR64744.1"/>
    <property type="molecule type" value="Genomic_DNA"/>
</dbReference>
<sequence>MLAEEAPKITDWIQAWGSLGGLIMSVLAVIATWGLLRHEIRVRREERLDAELAQARLVVPTLTEVGPAEPWRGGKPRATYKVVNYSSSPVLDVTVRHRWEEGSLGLPHHFPVLTGEEKGDLQLFEGMQPAMLTKVVRTSQIEIMFTDSNGHRWSRLDRHPPVRVLDKPVRDSRTAQVVMIVLSGTMAAGMAGAAVSLIVR</sequence>
<protein>
    <submittedName>
        <fullName evidence="2">Uncharacterized protein</fullName>
    </submittedName>
</protein>
<dbReference type="AlphaFoldDB" id="A0A0D0X1F1"/>
<accession>A0A0D0X1F1</accession>
<dbReference type="Proteomes" id="UP000032254">
    <property type="component" value="Unassembled WGS sequence"/>
</dbReference>
<dbReference type="OrthoDB" id="3291547at2"/>
<proteinExistence type="predicted"/>
<evidence type="ECO:0000313" key="3">
    <source>
        <dbReference type="Proteomes" id="UP000032254"/>
    </source>
</evidence>
<reference evidence="2 3" key="1">
    <citation type="submission" date="2015-01" db="EMBL/GenBank/DDBJ databases">
        <title>Sequencing and annotation of Micromonospora carbonacea strain JXNU-1 genome.</title>
        <authorList>
            <person name="Long Z."/>
            <person name="Huang Y."/>
            <person name="Jiang Y."/>
        </authorList>
    </citation>
    <scope>NUCLEOTIDE SEQUENCE [LARGE SCALE GENOMIC DNA]</scope>
    <source>
        <strain evidence="2 3">JXNU-1</strain>
    </source>
</reference>
<feature type="transmembrane region" description="Helical" evidence="1">
    <location>
        <begin position="177"/>
        <end position="199"/>
    </location>
</feature>
<keyword evidence="1" id="KW-0812">Transmembrane</keyword>
<evidence type="ECO:0000256" key="1">
    <source>
        <dbReference type="SAM" id="Phobius"/>
    </source>
</evidence>
<organism evidence="2 3">
    <name type="scientific">Micromonospora haikouensis</name>
    <dbReference type="NCBI Taxonomy" id="686309"/>
    <lineage>
        <taxon>Bacteria</taxon>
        <taxon>Bacillati</taxon>
        <taxon>Actinomycetota</taxon>
        <taxon>Actinomycetes</taxon>
        <taxon>Micromonosporales</taxon>
        <taxon>Micromonosporaceae</taxon>
        <taxon>Micromonospora</taxon>
    </lineage>
</organism>
<keyword evidence="3" id="KW-1185">Reference proteome</keyword>
<dbReference type="RefSeq" id="WP_043961481.1">
    <property type="nucleotide sequence ID" value="NZ_JXSX01000001.1"/>
</dbReference>
<evidence type="ECO:0000313" key="2">
    <source>
        <dbReference type="EMBL" id="KIR64744.1"/>
    </source>
</evidence>